<keyword evidence="3" id="KW-1185">Reference proteome</keyword>
<accession>A0A1J4MG82</accession>
<proteinExistence type="predicted"/>
<dbReference type="Proteomes" id="UP000186176">
    <property type="component" value="Unassembled WGS sequence"/>
</dbReference>
<organism evidence="2 3">
    <name type="scientific">Cryptosporidium ubiquitum</name>
    <dbReference type="NCBI Taxonomy" id="857276"/>
    <lineage>
        <taxon>Eukaryota</taxon>
        <taxon>Sar</taxon>
        <taxon>Alveolata</taxon>
        <taxon>Apicomplexa</taxon>
        <taxon>Conoidasida</taxon>
        <taxon>Coccidia</taxon>
        <taxon>Eucoccidiorida</taxon>
        <taxon>Eimeriorina</taxon>
        <taxon>Cryptosporidiidae</taxon>
        <taxon>Cryptosporidium</taxon>
    </lineage>
</organism>
<comment type="caution">
    <text evidence="2">The sequence shown here is derived from an EMBL/GenBank/DDBJ whole genome shotgun (WGS) entry which is preliminary data.</text>
</comment>
<dbReference type="AlphaFoldDB" id="A0A1J4MG82"/>
<dbReference type="EMBL" id="LRBP01000017">
    <property type="protein sequence ID" value="OII73208.1"/>
    <property type="molecule type" value="Genomic_DNA"/>
</dbReference>
<dbReference type="RefSeq" id="XP_028874572.1">
    <property type="nucleotide sequence ID" value="XM_029019451.1"/>
</dbReference>
<sequence length="528" mass="57337">MTTSLINKNRTPTRARGERVYKPGGKKEWRVVFWTHESTKPSRRQCSFSEAKYGKEAASLLSRAVLDYIDVKGVVPDDLHDPPILDPAKKELIEYYSALHESRKALQKKNKPKGSNSSSKSTSEPSIVPLYTLAQTQSPTMSNISCVSPQYPSKVSKIDKFSDLTNLRDQFPTEVQTSFGILNSNNNSPNESRILSPLSIITNSGGGPNIEESTTKVGQETSISNTNNINNSGNNGLLNNIQIPPIPNITSSAKYSGFDVNSNKNSNISEDGNKFGNINSNNHLTKTSSSDTDGFNTMINNVISDINKNNSLLNGGAHFALMGSIFHNQLPHGMHSPVPPTQFPSTGTSSLFPDLLSSNCNGLLNPDLNHILNQTCNQIALQNQFNFLNHLGYLNQLAGLTIAGVSGNVIAGHPNFMVGSLIQNFPFFQNQDISFATNSYGIGNTSQRNVFINETLNLEEGGFNGSIISGNHDNTKTEHVSSGQSTLISPNPFQQIKGESFSSNPKISKEMIASVQTSTDHSSTPLLA</sequence>
<name>A0A1J4MG82_9CRYT</name>
<evidence type="ECO:0000256" key="1">
    <source>
        <dbReference type="SAM" id="MobiDB-lite"/>
    </source>
</evidence>
<protein>
    <submittedName>
        <fullName evidence="2">Uncharacterized protein</fullName>
    </submittedName>
</protein>
<dbReference type="VEuPathDB" id="CryptoDB:cubi_02440"/>
<evidence type="ECO:0000313" key="3">
    <source>
        <dbReference type="Proteomes" id="UP000186176"/>
    </source>
</evidence>
<evidence type="ECO:0000313" key="2">
    <source>
        <dbReference type="EMBL" id="OII73208.1"/>
    </source>
</evidence>
<feature type="region of interest" description="Disordered" evidence="1">
    <location>
        <begin position="104"/>
        <end position="128"/>
    </location>
</feature>
<gene>
    <name evidence="2" type="ORF">cubi_02440</name>
</gene>
<dbReference type="GeneID" id="39979230"/>
<feature type="compositionally biased region" description="Low complexity" evidence="1">
    <location>
        <begin position="113"/>
        <end position="126"/>
    </location>
</feature>
<reference evidence="2 3" key="1">
    <citation type="submission" date="2016-10" db="EMBL/GenBank/DDBJ databases">
        <title>Reductive evolution of mitochondrial metabolism and differential evolution of invasion-related proteins in Cryptosporidium.</title>
        <authorList>
            <person name="Liu S."/>
            <person name="Roellig D.M."/>
            <person name="Guo Y."/>
            <person name="Li N."/>
            <person name="Frace M.A."/>
            <person name="Tang K."/>
            <person name="Zhang L."/>
            <person name="Feng Y."/>
            <person name="Xiao L."/>
        </authorList>
    </citation>
    <scope>NUCLEOTIDE SEQUENCE [LARGE SCALE GENOMIC DNA]</scope>
    <source>
        <strain evidence="2">39726</strain>
    </source>
</reference>
<dbReference type="OrthoDB" id="332902at2759"/>